<organism evidence="1 2">
    <name type="scientific">Peronosclerospora sorghi</name>
    <dbReference type="NCBI Taxonomy" id="230839"/>
    <lineage>
        <taxon>Eukaryota</taxon>
        <taxon>Sar</taxon>
        <taxon>Stramenopiles</taxon>
        <taxon>Oomycota</taxon>
        <taxon>Peronosporomycetes</taxon>
        <taxon>Peronosporales</taxon>
        <taxon>Peronosporaceae</taxon>
        <taxon>Peronosclerospora</taxon>
    </lineage>
</organism>
<proteinExistence type="predicted"/>
<comment type="caution">
    <text evidence="1">The sequence shown here is derived from an EMBL/GenBank/DDBJ whole genome shotgun (WGS) entry which is preliminary data.</text>
</comment>
<gene>
    <name evidence="1" type="ORF">PsorP6_015947</name>
</gene>
<sequence>MPPSEDSPYHQVETPRATRASKPALPCTPQGKTHNTTHKWPQDDPTVRPSSSFHFPTVYRYATRRDKALLVVGLVATGAYGAVFPMMAIVFGHVLTGFEATPVALDHVTHAAREYLTLAVFLFVTDYVAYVAFQSSAATQIHRVRVAALEHLVYMDMSWYDAHEALQLASRVIGDTVRIKDGMGQHLSDACRFSVQFVVGVLIGVAHGWDLTLVMACVMPVLALSLSYLIQTIRVKSEWAQQVYAEAGSMAEDTIASMRTVASLTAEHQALSSFNHKVTEAETENLALHKITAAVFAMFLGSLWVMYAMGLWYGGWKASRGHTTPQDVFAAFFAVLMGASSLAQISPNVTAVSKAAGAADQLFAMMDTPSAINAADDAHGIRPATCHGRLEAVGLSFAYPSRPNLLVLRDYHVTIEPGETVAFVGPSGGGKSTLVALLERFYDPLSGTIYLDGRDLKTLNVKWLRAQIGLVSQEPVLFATTIAENVTLGGRGEHVTRDDVIAACKWAHAHAFIMSFPDQYDTIVGENGVSLSGGQKQRLALARAIVRKPSILVLDEATSALDNESERMVQAALNDLMAETTMTTLVIAHRLSTIRHADKILVVQEGEIVERGTHDELVHMEHGLYQHMYRIQQLGAQEDAVDSDAIKHDTRARPLCDVNTGSEKVEIAPTAVEQNVLMKQPFGLRDILRLSWLEGKHFVLGLVATLVGGISVPLSGLLVSGMIASMAEQFGAYKRSGNRAHLSTLYHDVELYGILYLVGAAVVALAAFGQSYCFKYIEEKTTRLLRSLNFESLCRQNIGFFDDQAHATGALTADLATHPTHVACMTGESQARAFQAVFTLAAALGISFGFGSWLLSLLMLGLIPFLLFGHVMRTRQMHGAALVSDDLALPGAHASEVLSHMRTVAALGMEEKAVQVFANLLAEPLRAGRREAQVNAVSMAFSSFILMATYALVFWVGAHKVNDGSISFSAMMRTLMAITMSIHVMSFASTFFLEAPRAFQAGASIYALRDRIAPIDSFRTDGLRLAKVHGQVEFRNVYFRYPRRPEVDVLENFTLSIEPGETVAFIGPSGSGKSTIVALLERFYDPILGEVRLDGHNLKSLNVTWLRRQLGLVSQEPTLFMGTIADNIAYGLAEPPSAHEIETAAKMANAHDFIRHFPDGYKTQVGMKGDQLSGGQKQRIAIARAIVKKPAILLLDEATSALDTESEQVVQEALDKVMAIERRTTLVIAHRLSTIRRADKICVVKSGTIAEVGTHDELLARNGMYTNLHPIPRARQKWAFQPTFNKARPTKYDPPVAKMYEFIFWTSPIYSGAYRQHSMTLNFYASLSISTVKYYGANR</sequence>
<protein>
    <submittedName>
        <fullName evidence="1">Uncharacterized protein</fullName>
    </submittedName>
</protein>
<name>A0ACC0WNA3_9STRA</name>
<evidence type="ECO:0000313" key="1">
    <source>
        <dbReference type="EMBL" id="KAI9920227.1"/>
    </source>
</evidence>
<reference evidence="1 2" key="1">
    <citation type="journal article" date="2022" name="bioRxiv">
        <title>The genome of the oomycete Peronosclerospora sorghi, a cosmopolitan pathogen of maize and sorghum, is inflated with dispersed pseudogenes.</title>
        <authorList>
            <person name="Fletcher K."/>
            <person name="Martin F."/>
            <person name="Isakeit T."/>
            <person name="Cavanaugh K."/>
            <person name="Magill C."/>
            <person name="Michelmore R."/>
        </authorList>
    </citation>
    <scope>NUCLEOTIDE SEQUENCE [LARGE SCALE GENOMIC DNA]</scope>
    <source>
        <strain evidence="1">P6</strain>
    </source>
</reference>
<accession>A0ACC0WNA3</accession>
<evidence type="ECO:0000313" key="2">
    <source>
        <dbReference type="Proteomes" id="UP001163321"/>
    </source>
</evidence>
<dbReference type="Proteomes" id="UP001163321">
    <property type="component" value="Chromosome 10"/>
</dbReference>
<dbReference type="EMBL" id="CM047589">
    <property type="protein sequence ID" value="KAI9920227.1"/>
    <property type="molecule type" value="Genomic_DNA"/>
</dbReference>
<keyword evidence="2" id="KW-1185">Reference proteome</keyword>